<dbReference type="AlphaFoldDB" id="A0A853FC34"/>
<dbReference type="SUPFAM" id="SSF51735">
    <property type="entry name" value="NAD(P)-binding Rossmann-fold domains"/>
    <property type="match status" value="1"/>
</dbReference>
<dbReference type="NCBIfam" id="NF007440">
    <property type="entry name" value="PRK09987.1"/>
    <property type="match status" value="1"/>
</dbReference>
<organism evidence="8 9">
    <name type="scientific">Allopusillimonas soli</name>
    <dbReference type="NCBI Taxonomy" id="659016"/>
    <lineage>
        <taxon>Bacteria</taxon>
        <taxon>Pseudomonadati</taxon>
        <taxon>Pseudomonadota</taxon>
        <taxon>Betaproteobacteria</taxon>
        <taxon>Burkholderiales</taxon>
        <taxon>Alcaligenaceae</taxon>
        <taxon>Allopusillimonas</taxon>
    </lineage>
</organism>
<evidence type="ECO:0000256" key="1">
    <source>
        <dbReference type="ARBA" id="ARBA00004781"/>
    </source>
</evidence>
<dbReference type="PANTHER" id="PTHR10491">
    <property type="entry name" value="DTDP-4-DEHYDRORHAMNOSE REDUCTASE"/>
    <property type="match status" value="1"/>
</dbReference>
<comment type="function">
    <text evidence="6">Catalyzes the reduction of dTDP-6-deoxy-L-lyxo-4-hexulose to yield dTDP-L-rhamnose.</text>
</comment>
<reference evidence="8 9" key="1">
    <citation type="submission" date="2020-07" db="EMBL/GenBank/DDBJ databases">
        <title>Taxonomic revisions and descriptions of new bacterial species based on genomic comparisons in the high-G+C-content subgroup of the family Alcaligenaceae.</title>
        <authorList>
            <person name="Szabo A."/>
            <person name="Felfoldi T."/>
        </authorList>
    </citation>
    <scope>NUCLEOTIDE SEQUENCE [LARGE SCALE GENOMIC DNA]</scope>
    <source>
        <strain evidence="8 9">DSM 25264</strain>
    </source>
</reference>
<comment type="cofactor">
    <cofactor evidence="6">
        <name>Mg(2+)</name>
        <dbReference type="ChEBI" id="CHEBI:18420"/>
    </cofactor>
    <text evidence="6">Binds 1 Mg(2+) ion per monomer.</text>
</comment>
<sequence length="300" mass="32982">MNILLLGKDGQVGWELQRSLATLGNVTACGRREADMEDFAGLRRLVNQTRADVIVNAAAYTAVDKAESDADTARRVNTDAVGVLAEEAGKRSAWLIHYSTDYVFDGRKNGAYSEDDACNPLSVYGSTKLAGEALIQAAHNRFMIFRTSWVYGSRGSNFAKTMLRLAQERDQLRVVSDQHGVPVSAEMIADVTALALHQAVRGQGGDSVSGIYHLASEGETNWHGYARYVLELAQAKGMRLKVQPDAIEPISTADYPVPAFRPQNSLLNTAKLQEAFGLQLPDWKFHVQRLIDELYPESHG</sequence>
<dbReference type="GO" id="GO:0005829">
    <property type="term" value="C:cytosol"/>
    <property type="evidence" value="ECO:0007669"/>
    <property type="project" value="TreeGrafter"/>
</dbReference>
<comment type="catalytic activity">
    <reaction evidence="5 6">
        <text>dTDP-beta-L-rhamnose + NADP(+) = dTDP-4-dehydro-beta-L-rhamnose + NADPH + H(+)</text>
        <dbReference type="Rhea" id="RHEA:21796"/>
        <dbReference type="ChEBI" id="CHEBI:15378"/>
        <dbReference type="ChEBI" id="CHEBI:57510"/>
        <dbReference type="ChEBI" id="CHEBI:57783"/>
        <dbReference type="ChEBI" id="CHEBI:58349"/>
        <dbReference type="ChEBI" id="CHEBI:62830"/>
        <dbReference type="EC" id="1.1.1.133"/>
    </reaction>
</comment>
<evidence type="ECO:0000256" key="2">
    <source>
        <dbReference type="ARBA" id="ARBA00010944"/>
    </source>
</evidence>
<feature type="domain" description="RmlD-like substrate binding" evidence="7">
    <location>
        <begin position="1"/>
        <end position="294"/>
    </location>
</feature>
<protein>
    <recommendedName>
        <fullName evidence="4 6">dTDP-4-dehydrorhamnose reductase</fullName>
        <ecNumber evidence="3 6">1.1.1.133</ecNumber>
    </recommendedName>
</protein>
<dbReference type="GO" id="GO:0008831">
    <property type="term" value="F:dTDP-4-dehydrorhamnose reductase activity"/>
    <property type="evidence" value="ECO:0007669"/>
    <property type="project" value="UniProtKB-EC"/>
</dbReference>
<comment type="similarity">
    <text evidence="2 6">Belongs to the dTDP-4-dehydrorhamnose reductase family.</text>
</comment>
<dbReference type="Proteomes" id="UP000580517">
    <property type="component" value="Unassembled WGS sequence"/>
</dbReference>
<gene>
    <name evidence="8" type="primary">rfbD</name>
    <name evidence="8" type="ORF">H0A68_06110</name>
</gene>
<dbReference type="Gene3D" id="3.90.25.10">
    <property type="entry name" value="UDP-galactose 4-epimerase, domain 1"/>
    <property type="match status" value="1"/>
</dbReference>
<dbReference type="NCBIfam" id="TIGR01214">
    <property type="entry name" value="rmlD"/>
    <property type="match status" value="1"/>
</dbReference>
<accession>A0A853FC34</accession>
<comment type="caution">
    <text evidence="8">The sequence shown here is derived from an EMBL/GenBank/DDBJ whole genome shotgun (WGS) entry which is preliminary data.</text>
</comment>
<dbReference type="EMBL" id="JACCEW010000002">
    <property type="protein sequence ID" value="NYT36440.1"/>
    <property type="molecule type" value="Genomic_DNA"/>
</dbReference>
<keyword evidence="9" id="KW-1185">Reference proteome</keyword>
<name>A0A853FC34_9BURK</name>
<evidence type="ECO:0000256" key="6">
    <source>
        <dbReference type="RuleBase" id="RU364082"/>
    </source>
</evidence>
<dbReference type="InterPro" id="IPR036291">
    <property type="entry name" value="NAD(P)-bd_dom_sf"/>
</dbReference>
<dbReference type="PANTHER" id="PTHR10491:SF4">
    <property type="entry name" value="METHIONINE ADENOSYLTRANSFERASE 2 SUBUNIT BETA"/>
    <property type="match status" value="1"/>
</dbReference>
<evidence type="ECO:0000256" key="5">
    <source>
        <dbReference type="ARBA" id="ARBA00048200"/>
    </source>
</evidence>
<keyword evidence="6 8" id="KW-0560">Oxidoreductase</keyword>
<dbReference type="Gene3D" id="3.40.50.720">
    <property type="entry name" value="NAD(P)-binding Rossmann-like Domain"/>
    <property type="match status" value="1"/>
</dbReference>
<dbReference type="CDD" id="cd05254">
    <property type="entry name" value="dTDP_HR_like_SDR_e"/>
    <property type="match status" value="1"/>
</dbReference>
<dbReference type="InterPro" id="IPR029903">
    <property type="entry name" value="RmlD-like-bd"/>
</dbReference>
<dbReference type="EC" id="1.1.1.133" evidence="3 6"/>
<dbReference type="InterPro" id="IPR005913">
    <property type="entry name" value="dTDP_dehydrorham_reduct"/>
</dbReference>
<dbReference type="OrthoDB" id="9803892at2"/>
<evidence type="ECO:0000259" key="7">
    <source>
        <dbReference type="Pfam" id="PF04321"/>
    </source>
</evidence>
<proteinExistence type="inferred from homology"/>
<keyword evidence="6" id="KW-0521">NADP</keyword>
<comment type="pathway">
    <text evidence="1 6">Carbohydrate biosynthesis; dTDP-L-rhamnose biosynthesis.</text>
</comment>
<evidence type="ECO:0000256" key="4">
    <source>
        <dbReference type="ARBA" id="ARBA00017099"/>
    </source>
</evidence>
<evidence type="ECO:0000313" key="8">
    <source>
        <dbReference type="EMBL" id="NYT36440.1"/>
    </source>
</evidence>
<dbReference type="RefSeq" id="WP_129968418.1">
    <property type="nucleotide sequence ID" value="NZ_JACCEW010000002.1"/>
</dbReference>
<evidence type="ECO:0000256" key="3">
    <source>
        <dbReference type="ARBA" id="ARBA00012929"/>
    </source>
</evidence>
<dbReference type="Pfam" id="PF04321">
    <property type="entry name" value="RmlD_sub_bind"/>
    <property type="match status" value="1"/>
</dbReference>
<evidence type="ECO:0000313" key="9">
    <source>
        <dbReference type="Proteomes" id="UP000580517"/>
    </source>
</evidence>
<dbReference type="UniPathway" id="UPA00124"/>
<dbReference type="GO" id="GO:0019305">
    <property type="term" value="P:dTDP-rhamnose biosynthetic process"/>
    <property type="evidence" value="ECO:0007669"/>
    <property type="project" value="UniProtKB-UniPathway"/>
</dbReference>